<feature type="transmembrane region" description="Helical" evidence="14">
    <location>
        <begin position="40"/>
        <end position="68"/>
    </location>
</feature>
<accession>M7MYI3</accession>
<reference evidence="15 16" key="1">
    <citation type="journal article" date="2013" name="Genome Announc.">
        <title>Draft Genome Sequence of Cesiribacter andamanensis Strain AMV16T, Isolated from a Soil Sample from a Mud Volcano in the Andaman Islands, India.</title>
        <authorList>
            <person name="Shivaji S."/>
            <person name="Ara S."/>
            <person name="Begum Z."/>
            <person name="Srinivas T.N."/>
            <person name="Singh A."/>
            <person name="Kumar Pinnaka A."/>
        </authorList>
    </citation>
    <scope>NUCLEOTIDE SEQUENCE [LARGE SCALE GENOMIC DNA]</scope>
    <source>
        <strain evidence="15 16">AMV16</strain>
    </source>
</reference>
<comment type="similarity">
    <text evidence="2 13">Belongs to the sodium:solute symporter (SSF) (TC 2.A.21) family.</text>
</comment>
<evidence type="ECO:0000256" key="1">
    <source>
        <dbReference type="ARBA" id="ARBA00004651"/>
    </source>
</evidence>
<keyword evidence="7 14" id="KW-1133">Transmembrane helix</keyword>
<comment type="subcellular location">
    <subcellularLocation>
        <location evidence="1">Cell membrane</location>
        <topology evidence="1">Multi-pass membrane protein</topology>
    </subcellularLocation>
</comment>
<feature type="transmembrane region" description="Helical" evidence="14">
    <location>
        <begin position="6"/>
        <end position="28"/>
    </location>
</feature>
<feature type="transmembrane region" description="Helical" evidence="14">
    <location>
        <begin position="438"/>
        <end position="457"/>
    </location>
</feature>
<keyword evidence="16" id="KW-1185">Reference proteome</keyword>
<evidence type="ECO:0000256" key="12">
    <source>
        <dbReference type="ARBA" id="ARBA00033708"/>
    </source>
</evidence>
<keyword evidence="10 14" id="KW-0472">Membrane</keyword>
<dbReference type="Proteomes" id="UP000011910">
    <property type="component" value="Unassembled WGS sequence"/>
</dbReference>
<evidence type="ECO:0000256" key="4">
    <source>
        <dbReference type="ARBA" id="ARBA00022475"/>
    </source>
</evidence>
<name>M7MYI3_9BACT</name>
<evidence type="ECO:0000256" key="14">
    <source>
        <dbReference type="SAM" id="Phobius"/>
    </source>
</evidence>
<evidence type="ECO:0000256" key="8">
    <source>
        <dbReference type="ARBA" id="ARBA00023053"/>
    </source>
</evidence>
<feature type="transmembrane region" description="Helical" evidence="14">
    <location>
        <begin position="186"/>
        <end position="208"/>
    </location>
</feature>
<evidence type="ECO:0000256" key="5">
    <source>
        <dbReference type="ARBA" id="ARBA00022692"/>
    </source>
</evidence>
<feature type="transmembrane region" description="Helical" evidence="14">
    <location>
        <begin position="380"/>
        <end position="398"/>
    </location>
</feature>
<dbReference type="STRING" id="1279009.ADICEAN_03370"/>
<keyword evidence="6" id="KW-0769">Symport</keyword>
<evidence type="ECO:0000256" key="9">
    <source>
        <dbReference type="ARBA" id="ARBA00023065"/>
    </source>
</evidence>
<feature type="transmembrane region" description="Helical" evidence="14">
    <location>
        <begin position="410"/>
        <end position="431"/>
    </location>
</feature>
<protein>
    <submittedName>
        <fullName evidence="15">Pantothenate permease</fullName>
    </submittedName>
</protein>
<dbReference type="InterPro" id="IPR038377">
    <property type="entry name" value="Na/Glc_symporter_sf"/>
</dbReference>
<evidence type="ECO:0000256" key="6">
    <source>
        <dbReference type="ARBA" id="ARBA00022847"/>
    </source>
</evidence>
<feature type="transmembrane region" description="Helical" evidence="14">
    <location>
        <begin position="328"/>
        <end position="348"/>
    </location>
</feature>
<feature type="transmembrane region" description="Helical" evidence="14">
    <location>
        <begin position="163"/>
        <end position="179"/>
    </location>
</feature>
<dbReference type="PANTHER" id="PTHR48086">
    <property type="entry name" value="SODIUM/PROLINE SYMPORTER-RELATED"/>
    <property type="match status" value="1"/>
</dbReference>
<feature type="transmembrane region" description="Helical" evidence="14">
    <location>
        <begin position="472"/>
        <end position="493"/>
    </location>
</feature>
<feature type="transmembrane region" description="Helical" evidence="14">
    <location>
        <begin position="128"/>
        <end position="151"/>
    </location>
</feature>
<feature type="transmembrane region" description="Helical" evidence="14">
    <location>
        <begin position="243"/>
        <end position="264"/>
    </location>
</feature>
<sequence>MNLAPQELMIAGWTVIGLYLLLTLYFVIKGASSTKSIADYALGSLGFSPYAVGLSLAASMTSAATFIINPGFVAYYGISGFLSMALMLPLGALISLVIFTKGFRKVGTVIKAMTMAQWIGARYNNRGFALYFAFLSLLLITFVVLICVGLTKVLAAMLNTPELPTLAVIIAVIFGYMMFGGANSMVYTNMIQALLMIVVAVLLLGSGLEHFKEGFNGFMAKLTAIDPLLAQPLNGQSPLFRDWFEVVFCQIVVGIAIVCQPHIITKSLLLKKDSDVNRYLATGVVVEILFFCVVAAGLYARLAFPELQLNGQALAVDGVMTAYVLQEFSWVLGLVVIMGLISAGISTLEGLIQSLSTTITSDILANLLGRRGRQLNNEVAVNRGVIVLLALVAFFFSWQQLVAPDLSVGIFAQNGVYAYFSAAFIPVLFGIFFRQVPLAVPVAGAIAAVVVHFSIYYGRLTPYMQEGVRNPGVAAALAICSAVLLSGSMYLIWKARSPKSNTLNPVKA</sequence>
<dbReference type="RefSeq" id="WP_009196753.1">
    <property type="nucleotide sequence ID" value="NZ_AODQ01000110.1"/>
</dbReference>
<feature type="transmembrane region" description="Helical" evidence="14">
    <location>
        <begin position="74"/>
        <end position="99"/>
    </location>
</feature>
<evidence type="ECO:0000256" key="2">
    <source>
        <dbReference type="ARBA" id="ARBA00006434"/>
    </source>
</evidence>
<dbReference type="PANTHER" id="PTHR48086:SF3">
    <property type="entry name" value="SODIUM_PROLINE SYMPORTER"/>
    <property type="match status" value="1"/>
</dbReference>
<evidence type="ECO:0000313" key="15">
    <source>
        <dbReference type="EMBL" id="EMR01513.1"/>
    </source>
</evidence>
<dbReference type="PROSITE" id="PS50283">
    <property type="entry name" value="NA_SOLUT_SYMP_3"/>
    <property type="match status" value="1"/>
</dbReference>
<organism evidence="15 16">
    <name type="scientific">Cesiribacter andamanensis AMV16</name>
    <dbReference type="NCBI Taxonomy" id="1279009"/>
    <lineage>
        <taxon>Bacteria</taxon>
        <taxon>Pseudomonadati</taxon>
        <taxon>Bacteroidota</taxon>
        <taxon>Cytophagia</taxon>
        <taxon>Cytophagales</taxon>
        <taxon>Cesiribacteraceae</taxon>
        <taxon>Cesiribacter</taxon>
    </lineage>
</organism>
<dbReference type="Pfam" id="PF00474">
    <property type="entry name" value="SSF"/>
    <property type="match status" value="1"/>
</dbReference>
<dbReference type="InterPro" id="IPR001734">
    <property type="entry name" value="Na/solute_symporter"/>
</dbReference>
<dbReference type="InterPro" id="IPR050277">
    <property type="entry name" value="Sodium:Solute_Symporter"/>
</dbReference>
<evidence type="ECO:0000256" key="11">
    <source>
        <dbReference type="ARBA" id="ARBA00023201"/>
    </source>
</evidence>
<evidence type="ECO:0000256" key="3">
    <source>
        <dbReference type="ARBA" id="ARBA00022448"/>
    </source>
</evidence>
<keyword evidence="3" id="KW-0813">Transport</keyword>
<dbReference type="EMBL" id="AODQ01000110">
    <property type="protein sequence ID" value="EMR01513.1"/>
    <property type="molecule type" value="Genomic_DNA"/>
</dbReference>
<dbReference type="GO" id="GO:0015293">
    <property type="term" value="F:symporter activity"/>
    <property type="evidence" value="ECO:0007669"/>
    <property type="project" value="UniProtKB-KW"/>
</dbReference>
<keyword evidence="8" id="KW-0915">Sodium</keyword>
<dbReference type="GO" id="GO:0005886">
    <property type="term" value="C:plasma membrane"/>
    <property type="evidence" value="ECO:0007669"/>
    <property type="project" value="UniProtKB-SubCell"/>
</dbReference>
<gene>
    <name evidence="15" type="primary">panF</name>
    <name evidence="15" type="ORF">ADICEAN_03370</name>
</gene>
<keyword evidence="11" id="KW-0739">Sodium transport</keyword>
<dbReference type="eggNOG" id="COG4145">
    <property type="taxonomic scope" value="Bacteria"/>
</dbReference>
<dbReference type="AlphaFoldDB" id="M7MYI3"/>
<dbReference type="Gene3D" id="1.20.1730.10">
    <property type="entry name" value="Sodium/glucose cotransporter"/>
    <property type="match status" value="1"/>
</dbReference>
<comment type="catalytic activity">
    <reaction evidence="12">
        <text>L-proline(in) + Na(+)(in) = L-proline(out) + Na(+)(out)</text>
        <dbReference type="Rhea" id="RHEA:28967"/>
        <dbReference type="ChEBI" id="CHEBI:29101"/>
        <dbReference type="ChEBI" id="CHEBI:60039"/>
    </reaction>
</comment>
<evidence type="ECO:0000313" key="16">
    <source>
        <dbReference type="Proteomes" id="UP000011910"/>
    </source>
</evidence>
<evidence type="ECO:0000256" key="13">
    <source>
        <dbReference type="RuleBase" id="RU362091"/>
    </source>
</evidence>
<keyword evidence="5 14" id="KW-0812">Transmembrane</keyword>
<comment type="caution">
    <text evidence="15">The sequence shown here is derived from an EMBL/GenBank/DDBJ whole genome shotgun (WGS) entry which is preliminary data.</text>
</comment>
<dbReference type="OrthoDB" id="1400010at2"/>
<evidence type="ECO:0000256" key="7">
    <source>
        <dbReference type="ARBA" id="ARBA00022989"/>
    </source>
</evidence>
<keyword evidence="9" id="KW-0406">Ion transport</keyword>
<feature type="transmembrane region" description="Helical" evidence="14">
    <location>
        <begin position="276"/>
        <end position="300"/>
    </location>
</feature>
<keyword evidence="4" id="KW-1003">Cell membrane</keyword>
<dbReference type="GO" id="GO:0006814">
    <property type="term" value="P:sodium ion transport"/>
    <property type="evidence" value="ECO:0007669"/>
    <property type="project" value="UniProtKB-KW"/>
</dbReference>
<proteinExistence type="inferred from homology"/>
<evidence type="ECO:0000256" key="10">
    <source>
        <dbReference type="ARBA" id="ARBA00023136"/>
    </source>
</evidence>